<dbReference type="PANTHER" id="PTHR21708">
    <property type="entry name" value="PROBABLE 2-DEHYDROPANTOATE 2-REDUCTASE"/>
    <property type="match status" value="1"/>
</dbReference>
<keyword evidence="4" id="KW-1185">Reference proteome</keyword>
<proteinExistence type="predicted"/>
<dbReference type="KEGG" id="lxy:O159_18410"/>
<sequence length="290" mass="29636">MSENVFAVVGPGAVGGLFAWRLSRAGHEVVAVGRPEMVAAIRDEGIALRSATFGSGVERVAAATEVPEGASVILATKAYGLADVLPVIAAARPAEVVSFLNGVEHRELIREALPGVRVTAASIAVSALRVSRTVIDHRSPFATVEVAEEAGGFAAVMALAAAGPKVRAGGTEAEVLWRKFRLLAALALLTSFWRQPAGPALTEDQELTEAVIAEIVACSAAEGVPASAHDLVGALHSVPGGMRTSLQEDLAAARPSELDAIGGALLRAGARHGFPTPALARIVATLGSNA</sequence>
<dbReference type="PATRIC" id="fig|1389489.3.peg.1773"/>
<dbReference type="InterPro" id="IPR008927">
    <property type="entry name" value="6-PGluconate_DH-like_C_sf"/>
</dbReference>
<dbReference type="InterPro" id="IPR051402">
    <property type="entry name" value="KPR-Related"/>
</dbReference>
<dbReference type="AlphaFoldDB" id="U3P6D3"/>
<dbReference type="Proteomes" id="UP000016743">
    <property type="component" value="Chromosome"/>
</dbReference>
<feature type="domain" description="Ketopantoate reductase N-terminal" evidence="1">
    <location>
        <begin position="7"/>
        <end position="142"/>
    </location>
</feature>
<name>U3P6D3_LEIXC</name>
<dbReference type="Pfam" id="PF02558">
    <property type="entry name" value="ApbA"/>
    <property type="match status" value="1"/>
</dbReference>
<gene>
    <name evidence="3" type="ORF">O159_18410</name>
</gene>
<accession>U3P6D3</accession>
<dbReference type="RefSeq" id="WP_021755350.1">
    <property type="nucleotide sequence ID" value="NC_022438.1"/>
</dbReference>
<reference evidence="3 4" key="1">
    <citation type="journal article" date="2013" name="Genome Announc.">
        <title>Complete Genome Sequence of Leifsonia xyli subsp. cynodontis Strain DSM46306, a Gram-Positive Bacterial Pathogen of Grasses.</title>
        <authorList>
            <person name="Monteiro-Vitorello C.B."/>
            <person name="Zerillo M.M."/>
            <person name="Van Sluys M.A."/>
            <person name="Camargo L.E."/>
            <person name="Kitajima J.P."/>
        </authorList>
    </citation>
    <scope>NUCLEOTIDE SEQUENCE [LARGE SCALE GENOMIC DNA]</scope>
    <source>
        <strain evidence="3 4">DSM 46306</strain>
    </source>
</reference>
<dbReference type="EMBL" id="CP006734">
    <property type="protein sequence ID" value="AGW41865.1"/>
    <property type="molecule type" value="Genomic_DNA"/>
</dbReference>
<evidence type="ECO:0000313" key="4">
    <source>
        <dbReference type="Proteomes" id="UP000016743"/>
    </source>
</evidence>
<dbReference type="STRING" id="1389489.O159_18410"/>
<evidence type="ECO:0008006" key="5">
    <source>
        <dbReference type="Google" id="ProtNLM"/>
    </source>
</evidence>
<dbReference type="InterPro" id="IPR036291">
    <property type="entry name" value="NAD(P)-bd_dom_sf"/>
</dbReference>
<dbReference type="InterPro" id="IPR013752">
    <property type="entry name" value="KPA_reductase"/>
</dbReference>
<feature type="domain" description="Ketopantoate reductase C-terminal" evidence="2">
    <location>
        <begin position="175"/>
        <end position="286"/>
    </location>
</feature>
<protein>
    <recommendedName>
        <fullName evidence="5">2-dehydropantoate 2-reductase</fullName>
    </recommendedName>
</protein>
<organism evidence="3 4">
    <name type="scientific">Leifsonia xyli subsp. cynodontis DSM 46306</name>
    <dbReference type="NCBI Taxonomy" id="1389489"/>
    <lineage>
        <taxon>Bacteria</taxon>
        <taxon>Bacillati</taxon>
        <taxon>Actinomycetota</taxon>
        <taxon>Actinomycetes</taxon>
        <taxon>Micrococcales</taxon>
        <taxon>Microbacteriaceae</taxon>
        <taxon>Leifsonia</taxon>
    </lineage>
</organism>
<evidence type="ECO:0000259" key="2">
    <source>
        <dbReference type="Pfam" id="PF08546"/>
    </source>
</evidence>
<evidence type="ECO:0000259" key="1">
    <source>
        <dbReference type="Pfam" id="PF02558"/>
    </source>
</evidence>
<dbReference type="eggNOG" id="COG1893">
    <property type="taxonomic scope" value="Bacteria"/>
</dbReference>
<dbReference type="SUPFAM" id="SSF51735">
    <property type="entry name" value="NAD(P)-binding Rossmann-fold domains"/>
    <property type="match status" value="1"/>
</dbReference>
<dbReference type="OrthoDB" id="4186253at2"/>
<dbReference type="Gene3D" id="1.10.1040.10">
    <property type="entry name" value="N-(1-d-carboxylethyl)-l-norvaline Dehydrogenase, domain 2"/>
    <property type="match status" value="1"/>
</dbReference>
<dbReference type="SUPFAM" id="SSF48179">
    <property type="entry name" value="6-phosphogluconate dehydrogenase C-terminal domain-like"/>
    <property type="match status" value="1"/>
</dbReference>
<dbReference type="HOGENOM" id="CLU_031468_6_1_11"/>
<dbReference type="PANTHER" id="PTHR21708:SF26">
    <property type="entry name" value="2-DEHYDROPANTOATE 2-REDUCTASE"/>
    <property type="match status" value="1"/>
</dbReference>
<dbReference type="InterPro" id="IPR013328">
    <property type="entry name" value="6PGD_dom2"/>
</dbReference>
<dbReference type="Pfam" id="PF08546">
    <property type="entry name" value="ApbA_C"/>
    <property type="match status" value="1"/>
</dbReference>
<dbReference type="GO" id="GO:0005737">
    <property type="term" value="C:cytoplasm"/>
    <property type="evidence" value="ECO:0007669"/>
    <property type="project" value="TreeGrafter"/>
</dbReference>
<evidence type="ECO:0000313" key="3">
    <source>
        <dbReference type="EMBL" id="AGW41865.1"/>
    </source>
</evidence>
<dbReference type="InterPro" id="IPR013332">
    <property type="entry name" value="KPR_N"/>
</dbReference>
<dbReference type="Gene3D" id="3.40.50.720">
    <property type="entry name" value="NAD(P)-binding Rossmann-like Domain"/>
    <property type="match status" value="1"/>
</dbReference>